<feature type="compositionally biased region" description="Polar residues" evidence="1">
    <location>
        <begin position="228"/>
        <end position="241"/>
    </location>
</feature>
<name>A0A8H6N5P0_9PEZI</name>
<proteinExistence type="predicted"/>
<dbReference type="Proteomes" id="UP000654918">
    <property type="component" value="Unassembled WGS sequence"/>
</dbReference>
<dbReference type="InterPro" id="IPR053187">
    <property type="entry name" value="Notoamide_regulator"/>
</dbReference>
<feature type="compositionally biased region" description="Basic and acidic residues" evidence="1">
    <location>
        <begin position="58"/>
        <end position="67"/>
    </location>
</feature>
<accession>A0A8H6N5P0</accession>
<dbReference type="CDD" id="cd12148">
    <property type="entry name" value="fungal_TF_MHR"/>
    <property type="match status" value="1"/>
</dbReference>
<dbReference type="PANTHER" id="PTHR47256:SF10">
    <property type="entry name" value="ZN(II)2CYS6 TRANSCRIPTION FACTOR (EUROFUNG)"/>
    <property type="match status" value="1"/>
</dbReference>
<sequence>MMESTHTPVKSRGANSCNLHWTNLSLESLPRLAISSDSPLETTAPGIYANPSSSDGRPGGEGHEEATPPKLPSGLQSMPKSAYNAQAAGNTEKELSLEARERRLEDQTRLLELLRSLPGPEAVQLLQRFRSTSDTSRVLSSLEGSFHGETRPSDLDTARAILPLTKSSIEFELMAQYGTAYPRLFPTSPAEFATVLPPEMDFLSSGLQDGPEIHLESTQREVLEGPSETDSQSDQGASQLEVSDPSRNRQQARVEGPRSPPRYCDSRLERPEIRYWTKVPISNELAATLIPFYLENDHPIMGFFDADLFLDDLAACRQEFCSAFLVVSVLCLASQEYTIVKPQVSAFRPAFLQEAEMLWRGEASNDSILSVAAIEIFSAASKFQGNDTLGTELSMAERLELVGSVDGAAAAALAQKSPEWARATSHIAWGAYGWLTRTFFPRHYLYPKLDIQQSLQTMDNSRRDNERLPRGGWARLVGPRAVGLCGGQVSETPGMGRVSDSEMKRSILAPANLVVFHASAEWSSQLKTGFGPADMQDSVWFHVLATILFRPFTSTPETDCLMSFASTDSHSKQIYAASVNQLRDIILTHWTSCSGSFFTPFMNSGLFTLSLALLEDRGDPQWRSYFLLCIRCCRDLYASYPVFRNIVQAFLSMAMQKDALTAHESKEIMEWVEDNGCHNAKGIESFTTFIFDPTSAAASESQINAMALKFDEMILLDEFTTGTDA</sequence>
<evidence type="ECO:0000256" key="1">
    <source>
        <dbReference type="SAM" id="MobiDB-lite"/>
    </source>
</evidence>
<comment type="caution">
    <text evidence="2">The sequence shown here is derived from an EMBL/GenBank/DDBJ whole genome shotgun (WGS) entry which is preliminary data.</text>
</comment>
<protein>
    <submittedName>
        <fullName evidence="2">C6 transcription factor</fullName>
    </submittedName>
</protein>
<evidence type="ECO:0000313" key="3">
    <source>
        <dbReference type="Proteomes" id="UP000654918"/>
    </source>
</evidence>
<feature type="region of interest" description="Disordered" evidence="1">
    <location>
        <begin position="218"/>
        <end position="265"/>
    </location>
</feature>
<reference evidence="2" key="1">
    <citation type="journal article" date="2020" name="Phytopathology">
        <title>Genome Sequence Resources of Colletotrichum truncatum, C. plurivorum, C. musicola, and C. sojae: Four Species Pathogenic to Soybean (Glycine max).</title>
        <authorList>
            <person name="Rogerio F."/>
            <person name="Boufleur T.R."/>
            <person name="Ciampi-Guillardi M."/>
            <person name="Sukno S.A."/>
            <person name="Thon M.R."/>
            <person name="Massola Junior N.S."/>
            <person name="Baroncelli R."/>
        </authorList>
    </citation>
    <scope>NUCLEOTIDE SEQUENCE</scope>
    <source>
        <strain evidence="2">LFN00145</strain>
    </source>
</reference>
<evidence type="ECO:0000313" key="2">
    <source>
        <dbReference type="EMBL" id="KAF6821119.1"/>
    </source>
</evidence>
<organism evidence="2 3">
    <name type="scientific">Colletotrichum plurivorum</name>
    <dbReference type="NCBI Taxonomy" id="2175906"/>
    <lineage>
        <taxon>Eukaryota</taxon>
        <taxon>Fungi</taxon>
        <taxon>Dikarya</taxon>
        <taxon>Ascomycota</taxon>
        <taxon>Pezizomycotina</taxon>
        <taxon>Sordariomycetes</taxon>
        <taxon>Hypocreomycetidae</taxon>
        <taxon>Glomerellales</taxon>
        <taxon>Glomerellaceae</taxon>
        <taxon>Colletotrichum</taxon>
        <taxon>Colletotrichum orchidearum species complex</taxon>
    </lineage>
</organism>
<dbReference type="EMBL" id="WIGO01000264">
    <property type="protein sequence ID" value="KAF6821119.1"/>
    <property type="molecule type" value="Genomic_DNA"/>
</dbReference>
<gene>
    <name evidence="2" type="ORF">CPLU01_12605</name>
</gene>
<feature type="compositionally biased region" description="Polar residues" evidence="1">
    <location>
        <begin position="74"/>
        <end position="89"/>
    </location>
</feature>
<dbReference type="PANTHER" id="PTHR47256">
    <property type="entry name" value="ZN(II)2CYS6 TRANSCRIPTION FACTOR (EUROFUNG)-RELATED"/>
    <property type="match status" value="1"/>
</dbReference>
<keyword evidence="3" id="KW-1185">Reference proteome</keyword>
<dbReference type="AlphaFoldDB" id="A0A8H6N5P0"/>
<feature type="region of interest" description="Disordered" evidence="1">
    <location>
        <begin position="36"/>
        <end position="96"/>
    </location>
</feature>